<dbReference type="PROSITE" id="PS51257">
    <property type="entry name" value="PROKAR_LIPOPROTEIN"/>
    <property type="match status" value="1"/>
</dbReference>
<dbReference type="AlphaFoldDB" id="A0A679IZ37"/>
<name>A0A679IZ37_VARPD</name>
<gene>
    <name evidence="2" type="ORF">VVAX_03635</name>
</gene>
<evidence type="ECO:0000313" key="2">
    <source>
        <dbReference type="EMBL" id="CAA2106211.1"/>
    </source>
</evidence>
<proteinExistence type="predicted"/>
<feature type="signal peptide" evidence="1">
    <location>
        <begin position="1"/>
        <end position="29"/>
    </location>
</feature>
<sequence length="315" mass="34554">MSSSPRLPVSWTRILAGALLLAACARVPAAPPDAAAGAAPAAPAGAAQTLRATHQRMSDKLERSSFGRPIQLDSMETPDGLQGDVYAVVDHPLSEISATLRGPAHWCDVLTLHVNNRRCTVAKGAQGRETVTLYVVRRYDKPVEDAFELPFAYRVASATPEHLSVELTAESGPLGTSNYRVTLEAVALDERKSFLHFSYSYDHNAMVRLGTMAYLATFGSEKVGFTVTGKTPEGQPDYIRGMRGLVERNAMRYFLTLDAYLSAPGADQAERRQRRWFAGAEQYPRQLHEIDLDTYLALKREDRQRDGGTGAPSSR</sequence>
<dbReference type="EMBL" id="LR743507">
    <property type="protein sequence ID" value="CAA2106211.1"/>
    <property type="molecule type" value="Genomic_DNA"/>
</dbReference>
<protein>
    <submittedName>
        <fullName evidence="2">Uncharacterized protein</fullName>
    </submittedName>
</protein>
<accession>A0A679IZ37</accession>
<evidence type="ECO:0000256" key="1">
    <source>
        <dbReference type="SAM" id="SignalP"/>
    </source>
</evidence>
<keyword evidence="1" id="KW-0732">Signal</keyword>
<dbReference type="RefSeq" id="WP_339091212.1">
    <property type="nucleotide sequence ID" value="NZ_LR743507.1"/>
</dbReference>
<reference evidence="2" key="1">
    <citation type="submission" date="2019-12" db="EMBL/GenBank/DDBJ databases">
        <authorList>
            <person name="Cremers G."/>
        </authorList>
    </citation>
    <scope>NUCLEOTIDE SEQUENCE</scope>
    <source>
        <strain evidence="2">Vvax</strain>
    </source>
</reference>
<organism evidence="2">
    <name type="scientific">Variovorax paradoxus</name>
    <dbReference type="NCBI Taxonomy" id="34073"/>
    <lineage>
        <taxon>Bacteria</taxon>
        <taxon>Pseudomonadati</taxon>
        <taxon>Pseudomonadota</taxon>
        <taxon>Betaproteobacteria</taxon>
        <taxon>Burkholderiales</taxon>
        <taxon>Comamonadaceae</taxon>
        <taxon>Variovorax</taxon>
    </lineage>
</organism>
<feature type="chain" id="PRO_5025497059" evidence="1">
    <location>
        <begin position="30"/>
        <end position="315"/>
    </location>
</feature>